<dbReference type="Proteomes" id="UP000565441">
    <property type="component" value="Unassembled WGS sequence"/>
</dbReference>
<gene>
    <name evidence="1" type="ORF">D9615_003717</name>
</gene>
<comment type="caution">
    <text evidence="1">The sequence shown here is derived from an EMBL/GenBank/DDBJ whole genome shotgun (WGS) entry which is preliminary data.</text>
</comment>
<evidence type="ECO:0000313" key="2">
    <source>
        <dbReference type="Proteomes" id="UP000565441"/>
    </source>
</evidence>
<dbReference type="EMBL" id="JAACJP010000006">
    <property type="protein sequence ID" value="KAF5383785.1"/>
    <property type="molecule type" value="Genomic_DNA"/>
</dbReference>
<dbReference type="Pfam" id="PF08284">
    <property type="entry name" value="RVP_2"/>
    <property type="match status" value="1"/>
</dbReference>
<dbReference type="OrthoDB" id="3057105at2759"/>
<protein>
    <submittedName>
        <fullName evidence="1">Uncharacterized protein</fullName>
    </submittedName>
</protein>
<keyword evidence="2" id="KW-1185">Reference proteome</keyword>
<sequence>MGEPIFKDVQSPFDQCSPLITPTELTALSCCGLSCWEKQLPRCFVIAALPDSLSLSLKVELETTNIQEVHALTALVNSGASGCFINAAFIEKHKLKTKQLNRPVLAYNIDGTPTKWAP</sequence>
<dbReference type="CDD" id="cd00303">
    <property type="entry name" value="retropepsin_like"/>
    <property type="match status" value="1"/>
</dbReference>
<name>A0A8H5HI93_9AGAR</name>
<evidence type="ECO:0000313" key="1">
    <source>
        <dbReference type="EMBL" id="KAF5383785.1"/>
    </source>
</evidence>
<organism evidence="1 2">
    <name type="scientific">Tricholomella constricta</name>
    <dbReference type="NCBI Taxonomy" id="117010"/>
    <lineage>
        <taxon>Eukaryota</taxon>
        <taxon>Fungi</taxon>
        <taxon>Dikarya</taxon>
        <taxon>Basidiomycota</taxon>
        <taxon>Agaricomycotina</taxon>
        <taxon>Agaricomycetes</taxon>
        <taxon>Agaricomycetidae</taxon>
        <taxon>Agaricales</taxon>
        <taxon>Tricholomatineae</taxon>
        <taxon>Lyophyllaceae</taxon>
        <taxon>Tricholomella</taxon>
    </lineage>
</organism>
<proteinExistence type="predicted"/>
<dbReference type="AlphaFoldDB" id="A0A8H5HI93"/>
<reference evidence="1 2" key="1">
    <citation type="journal article" date="2020" name="ISME J.">
        <title>Uncovering the hidden diversity of litter-decomposition mechanisms in mushroom-forming fungi.</title>
        <authorList>
            <person name="Floudas D."/>
            <person name="Bentzer J."/>
            <person name="Ahren D."/>
            <person name="Johansson T."/>
            <person name="Persson P."/>
            <person name="Tunlid A."/>
        </authorList>
    </citation>
    <scope>NUCLEOTIDE SEQUENCE [LARGE SCALE GENOMIC DNA]</scope>
    <source>
        <strain evidence="1 2">CBS 661.87</strain>
    </source>
</reference>
<accession>A0A8H5HI93</accession>